<reference evidence="9 10" key="1">
    <citation type="submission" date="2021-03" db="EMBL/GenBank/DDBJ databases">
        <title>Genomic Encyclopedia of Type Strains, Phase IV (KMG-IV): sequencing the most valuable type-strain genomes for metagenomic binning, comparative biology and taxonomic classification.</title>
        <authorList>
            <person name="Goeker M."/>
        </authorList>
    </citation>
    <scope>NUCLEOTIDE SEQUENCE [LARGE SCALE GENOMIC DNA]</scope>
    <source>
        <strain evidence="9 10">DSM 24004</strain>
    </source>
</reference>
<keyword evidence="4 9" id="KW-0378">Hydrolase</keyword>
<dbReference type="InterPro" id="IPR001667">
    <property type="entry name" value="DDH_dom"/>
</dbReference>
<dbReference type="PANTHER" id="PTHR30255:SF2">
    <property type="entry name" value="SINGLE-STRANDED-DNA-SPECIFIC EXONUCLEASE RECJ"/>
    <property type="match status" value="1"/>
</dbReference>
<comment type="caution">
    <text evidence="9">The sequence shown here is derived from an EMBL/GenBank/DDBJ whole genome shotgun (WGS) entry which is preliminary data.</text>
</comment>
<dbReference type="InterPro" id="IPR003156">
    <property type="entry name" value="DHHA1_dom"/>
</dbReference>
<evidence type="ECO:0000256" key="2">
    <source>
        <dbReference type="ARBA" id="ARBA00019841"/>
    </source>
</evidence>
<dbReference type="Gene3D" id="3.10.310.30">
    <property type="match status" value="1"/>
</dbReference>
<dbReference type="Gene3D" id="3.90.1640.30">
    <property type="match status" value="1"/>
</dbReference>
<evidence type="ECO:0000313" key="10">
    <source>
        <dbReference type="Proteomes" id="UP001519342"/>
    </source>
</evidence>
<keyword evidence="10" id="KW-1185">Reference proteome</keyword>
<dbReference type="PANTHER" id="PTHR30255">
    <property type="entry name" value="SINGLE-STRANDED-DNA-SPECIFIC EXONUCLEASE RECJ"/>
    <property type="match status" value="1"/>
</dbReference>
<dbReference type="GO" id="GO:0004527">
    <property type="term" value="F:exonuclease activity"/>
    <property type="evidence" value="ECO:0007669"/>
    <property type="project" value="UniProtKB-KW"/>
</dbReference>
<proteinExistence type="inferred from homology"/>
<evidence type="ECO:0000256" key="5">
    <source>
        <dbReference type="ARBA" id="ARBA00022839"/>
    </source>
</evidence>
<evidence type="ECO:0000256" key="1">
    <source>
        <dbReference type="ARBA" id="ARBA00005915"/>
    </source>
</evidence>
<gene>
    <name evidence="9" type="ORF">J2Z76_000868</name>
</gene>
<evidence type="ECO:0000256" key="3">
    <source>
        <dbReference type="ARBA" id="ARBA00022722"/>
    </source>
</evidence>
<dbReference type="InterPro" id="IPR041122">
    <property type="entry name" value="RecJ_OB"/>
</dbReference>
<dbReference type="Pfam" id="PF17768">
    <property type="entry name" value="RecJ_OB"/>
    <property type="match status" value="1"/>
</dbReference>
<feature type="domain" description="RecJ OB" evidence="8">
    <location>
        <begin position="457"/>
        <end position="560"/>
    </location>
</feature>
<sequence length="640" mass="73357">MKKVKPIVKNYNDEEIELISKKFNLTHISSRILLNRKLRTVEEINEFLYPNFNFFEDAKIYKDLEKGCKRIIEAINNKERILIYGDYDVDGVTSISQFVILLKKAGAVVSYYVPERENEGYGISRDFIEKITKDEIKMDLLITVDCGIAEVNTINEINNLSKEVIILDHHQCGDLLPAAYAVINPKQKDCPSKNKQLCAAGLSFKFLKHLNSFLNITDVENKLLELACLGTIADIVDLIGDNRIITYNGLKLINDTKIIGLKKLIEKAGIVDKIIESYHIGYILAPRINAAGRMSSAIKAIRLMLTEDENEAEYLAEELERLNLYRKQTESEIFNEAINKIEEDYLYKKNIIVVYGENWHEGVLGIVSSKITEKYEKPSIVISVKEGIGKGSARSLDYLNIYEALKSSEQYLSKYGGHKLAAGLTLNIENINQLYNELNKYIDKIALNELEYKELDVDSYIESKDITYRLYDEIYKFEPFGHGNHKPIFAIENVVVKDLRRVGKIGNHLSFKVEGYNNDIPVIGFGKIGLLEKILTKPSSLIVSITENEFRGNKKLQLVLINVEEKNKLDCDIDENKVKIINSVINKSKSKIIKTDIFRFVEKLNNLYNIKTTEEEVICILRKDESIEYVLKEDILYIKK</sequence>
<evidence type="ECO:0000259" key="6">
    <source>
        <dbReference type="Pfam" id="PF01368"/>
    </source>
</evidence>
<name>A0ABS4GBG0_9FIRM</name>
<dbReference type="InterPro" id="IPR051673">
    <property type="entry name" value="SSDNA_exonuclease_RecJ"/>
</dbReference>
<evidence type="ECO:0000256" key="4">
    <source>
        <dbReference type="ARBA" id="ARBA00022801"/>
    </source>
</evidence>
<keyword evidence="5 9" id="KW-0269">Exonuclease</keyword>
<dbReference type="InterPro" id="IPR004610">
    <property type="entry name" value="RecJ"/>
</dbReference>
<evidence type="ECO:0000313" key="9">
    <source>
        <dbReference type="EMBL" id="MBP1925011.1"/>
    </source>
</evidence>
<protein>
    <recommendedName>
        <fullName evidence="2">Single-stranded-DNA-specific exonuclease RecJ</fullName>
    </recommendedName>
</protein>
<dbReference type="NCBIfam" id="TIGR00644">
    <property type="entry name" value="recJ"/>
    <property type="match status" value="1"/>
</dbReference>
<organism evidence="9 10">
    <name type="scientific">Sedimentibacter acidaminivorans</name>
    <dbReference type="NCBI Taxonomy" id="913099"/>
    <lineage>
        <taxon>Bacteria</taxon>
        <taxon>Bacillati</taxon>
        <taxon>Bacillota</taxon>
        <taxon>Tissierellia</taxon>
        <taxon>Sedimentibacter</taxon>
    </lineage>
</organism>
<feature type="domain" description="DDH" evidence="6">
    <location>
        <begin position="80"/>
        <end position="231"/>
    </location>
</feature>
<dbReference type="EMBL" id="JAGGKS010000002">
    <property type="protein sequence ID" value="MBP1925011.1"/>
    <property type="molecule type" value="Genomic_DNA"/>
</dbReference>
<dbReference type="Pfam" id="PF02272">
    <property type="entry name" value="DHHA1"/>
    <property type="match status" value="1"/>
</dbReference>
<evidence type="ECO:0000259" key="8">
    <source>
        <dbReference type="Pfam" id="PF17768"/>
    </source>
</evidence>
<dbReference type="InterPro" id="IPR038763">
    <property type="entry name" value="DHH_sf"/>
</dbReference>
<dbReference type="RefSeq" id="WP_209510764.1">
    <property type="nucleotide sequence ID" value="NZ_JAGGKS010000002.1"/>
</dbReference>
<dbReference type="Proteomes" id="UP001519342">
    <property type="component" value="Unassembled WGS sequence"/>
</dbReference>
<accession>A0ABS4GBG0</accession>
<comment type="similarity">
    <text evidence="1">Belongs to the RecJ family.</text>
</comment>
<feature type="domain" description="DHHA1" evidence="7">
    <location>
        <begin position="349"/>
        <end position="442"/>
    </location>
</feature>
<dbReference type="Pfam" id="PF01368">
    <property type="entry name" value="DHH"/>
    <property type="match status" value="1"/>
</dbReference>
<dbReference type="SUPFAM" id="SSF64182">
    <property type="entry name" value="DHH phosphoesterases"/>
    <property type="match status" value="1"/>
</dbReference>
<evidence type="ECO:0000259" key="7">
    <source>
        <dbReference type="Pfam" id="PF02272"/>
    </source>
</evidence>
<keyword evidence="3" id="KW-0540">Nuclease</keyword>